<evidence type="ECO:0000256" key="6">
    <source>
        <dbReference type="RuleBase" id="RU000461"/>
    </source>
</evidence>
<keyword evidence="2 5" id="KW-0479">Metal-binding</keyword>
<dbReference type="Pfam" id="PF00067">
    <property type="entry name" value="p450"/>
    <property type="match status" value="1"/>
</dbReference>
<keyword evidence="3 6" id="KW-0560">Oxidoreductase</keyword>
<keyword evidence="4 5" id="KW-0408">Iron</keyword>
<comment type="caution">
    <text evidence="7">The sequence shown here is derived from an EMBL/GenBank/DDBJ whole genome shotgun (WGS) entry which is preliminary data.</text>
</comment>
<dbReference type="InterPro" id="IPR002401">
    <property type="entry name" value="Cyt_P450_E_grp-I"/>
</dbReference>
<accession>A0A9P6U2D7</accession>
<dbReference type="Proteomes" id="UP000807716">
    <property type="component" value="Unassembled WGS sequence"/>
</dbReference>
<keyword evidence="6" id="KW-0503">Monooxygenase</keyword>
<evidence type="ECO:0000313" key="8">
    <source>
        <dbReference type="Proteomes" id="UP000807716"/>
    </source>
</evidence>
<dbReference type="InterPro" id="IPR017972">
    <property type="entry name" value="Cyt_P450_CS"/>
</dbReference>
<gene>
    <name evidence="7" type="primary">ALK2</name>
    <name evidence="7" type="ORF">DFQ27_005626</name>
</gene>
<dbReference type="GO" id="GO:0004497">
    <property type="term" value="F:monooxygenase activity"/>
    <property type="evidence" value="ECO:0007669"/>
    <property type="project" value="UniProtKB-KW"/>
</dbReference>
<name>A0A9P6U2D7_9FUNG</name>
<sequence length="531" mass="60570">MGTLAAQTSQSQLMALIRVMASRSNIAKLIGAYVLWLLFKYRNTAYGVKPRRDAPPSPQGIPLLGHLHYAIILKRNQVLQRQLASFRRFGKTYSLTFPGMGRIIYANDPEILDHVLRTNFWAYEKGPTIQNVLFPLIGKGIFGADGEHWRWQRKIASHVFNVKSFREYTTNVFCTDGEAVCDLLGKAADKGSVVDLQDVFYRFTLESFGEIAFGMEFGCLKDPDNELEFAKAFDRLNFGLSGRLISSPFMRLKDWWTGATAQLEKDEIYVREFAYDVIRKRRNSPELQDRRDLMALFMNAKDENRESLSDEMLKDMLLNFVIAGRDTTAQALSWMFYLMHRSIANKEILGKLVDETEDILDGDLPTYESTKKQKYAEACFYEALRLYPSVPKNIKVCVEDDVWPDGTTIKKGEFFGWAPWAMGRTKEVWGEDAEVYKPERWLAGDRPSPSKFPAFHVGPRTCLGQQFATIEAIALMSMLFQRFEFELVDPDSEPDYTPGLTLPLEKGLPIRVRRRKNVSSKIAGVAQAVAA</sequence>
<protein>
    <submittedName>
        <fullName evidence="7">Protein kinase alk2</fullName>
    </submittedName>
</protein>
<dbReference type="InterPro" id="IPR001128">
    <property type="entry name" value="Cyt_P450"/>
</dbReference>
<evidence type="ECO:0000256" key="5">
    <source>
        <dbReference type="PIRSR" id="PIRSR602401-1"/>
    </source>
</evidence>
<evidence type="ECO:0000256" key="3">
    <source>
        <dbReference type="ARBA" id="ARBA00023002"/>
    </source>
</evidence>
<evidence type="ECO:0000256" key="1">
    <source>
        <dbReference type="ARBA" id="ARBA00010617"/>
    </source>
</evidence>
<evidence type="ECO:0000256" key="4">
    <source>
        <dbReference type="ARBA" id="ARBA00023004"/>
    </source>
</evidence>
<keyword evidence="7" id="KW-0808">Transferase</keyword>
<dbReference type="InterPro" id="IPR036396">
    <property type="entry name" value="Cyt_P450_sf"/>
</dbReference>
<dbReference type="GO" id="GO:0006629">
    <property type="term" value="P:lipid metabolic process"/>
    <property type="evidence" value="ECO:0007669"/>
    <property type="project" value="UniProtKB-ARBA"/>
</dbReference>
<keyword evidence="8" id="KW-1185">Reference proteome</keyword>
<evidence type="ECO:0000256" key="2">
    <source>
        <dbReference type="ARBA" id="ARBA00022723"/>
    </source>
</evidence>
<reference evidence="7" key="1">
    <citation type="journal article" date="2020" name="Fungal Divers.">
        <title>Resolving the Mortierellaceae phylogeny through synthesis of multi-gene phylogenetics and phylogenomics.</title>
        <authorList>
            <person name="Vandepol N."/>
            <person name="Liber J."/>
            <person name="Desiro A."/>
            <person name="Na H."/>
            <person name="Kennedy M."/>
            <person name="Barry K."/>
            <person name="Grigoriev I.V."/>
            <person name="Miller A.N."/>
            <person name="O'Donnell K."/>
            <person name="Stajich J.E."/>
            <person name="Bonito G."/>
        </authorList>
    </citation>
    <scope>NUCLEOTIDE SEQUENCE</scope>
    <source>
        <strain evidence="7">BC1065</strain>
    </source>
</reference>
<evidence type="ECO:0000313" key="7">
    <source>
        <dbReference type="EMBL" id="KAG0256638.1"/>
    </source>
</evidence>
<dbReference type="PANTHER" id="PTHR24296">
    <property type="entry name" value="CYTOCHROME P450"/>
    <property type="match status" value="1"/>
</dbReference>
<dbReference type="AlphaFoldDB" id="A0A9P6U2D7"/>
<dbReference type="PRINTS" id="PR00463">
    <property type="entry name" value="EP450I"/>
</dbReference>
<dbReference type="PROSITE" id="PS00086">
    <property type="entry name" value="CYTOCHROME_P450"/>
    <property type="match status" value="1"/>
</dbReference>
<organism evidence="7 8">
    <name type="scientific">Actinomortierella ambigua</name>
    <dbReference type="NCBI Taxonomy" id="1343610"/>
    <lineage>
        <taxon>Eukaryota</taxon>
        <taxon>Fungi</taxon>
        <taxon>Fungi incertae sedis</taxon>
        <taxon>Mucoromycota</taxon>
        <taxon>Mortierellomycotina</taxon>
        <taxon>Mortierellomycetes</taxon>
        <taxon>Mortierellales</taxon>
        <taxon>Mortierellaceae</taxon>
        <taxon>Actinomortierella</taxon>
    </lineage>
</organism>
<dbReference type="Gene3D" id="1.10.630.10">
    <property type="entry name" value="Cytochrome P450"/>
    <property type="match status" value="1"/>
</dbReference>
<dbReference type="EMBL" id="JAAAJB010000400">
    <property type="protein sequence ID" value="KAG0256638.1"/>
    <property type="molecule type" value="Genomic_DNA"/>
</dbReference>
<dbReference type="GO" id="GO:0020037">
    <property type="term" value="F:heme binding"/>
    <property type="evidence" value="ECO:0007669"/>
    <property type="project" value="InterPro"/>
</dbReference>
<dbReference type="GO" id="GO:0005506">
    <property type="term" value="F:iron ion binding"/>
    <property type="evidence" value="ECO:0007669"/>
    <property type="project" value="InterPro"/>
</dbReference>
<dbReference type="PRINTS" id="PR00385">
    <property type="entry name" value="P450"/>
</dbReference>
<comment type="similarity">
    <text evidence="1 6">Belongs to the cytochrome P450 family.</text>
</comment>
<proteinExistence type="inferred from homology"/>
<dbReference type="GO" id="GO:0016705">
    <property type="term" value="F:oxidoreductase activity, acting on paired donors, with incorporation or reduction of molecular oxygen"/>
    <property type="evidence" value="ECO:0007669"/>
    <property type="project" value="InterPro"/>
</dbReference>
<feature type="binding site" description="axial binding residue" evidence="5">
    <location>
        <position position="462"/>
    </location>
    <ligand>
        <name>heme</name>
        <dbReference type="ChEBI" id="CHEBI:30413"/>
    </ligand>
    <ligandPart>
        <name>Fe</name>
        <dbReference type="ChEBI" id="CHEBI:18248"/>
    </ligandPart>
</feature>
<dbReference type="SUPFAM" id="SSF48264">
    <property type="entry name" value="Cytochrome P450"/>
    <property type="match status" value="1"/>
</dbReference>
<keyword evidence="5 6" id="KW-0349">Heme</keyword>
<comment type="cofactor">
    <cofactor evidence="5">
        <name>heme</name>
        <dbReference type="ChEBI" id="CHEBI:30413"/>
    </cofactor>
</comment>
<dbReference type="OrthoDB" id="1470350at2759"/>
<keyword evidence="7" id="KW-0418">Kinase</keyword>
<dbReference type="GO" id="GO:0016301">
    <property type="term" value="F:kinase activity"/>
    <property type="evidence" value="ECO:0007669"/>
    <property type="project" value="UniProtKB-KW"/>
</dbReference>